<name>A0ABU8EVR0_9GAMM</name>
<gene>
    <name evidence="1" type="ORF">WAE96_14895</name>
</gene>
<evidence type="ECO:0000313" key="1">
    <source>
        <dbReference type="EMBL" id="MEI4550956.1"/>
    </source>
</evidence>
<proteinExistence type="predicted"/>
<sequence length="371" mass="41183">MAVKAQYTPQFDNECTRAFNDADYINARYKCAELAEDDNAEANFILAALYAKGQGVVKNKQKALEYLTLADEQGHAEATFNLALTFELGKVVGVDVEKRKRLAFDYYLKAARNGSINAQRKLASRYSNETSVVYQPEKAAEWLTAAVEQGDNKAKLELGALYLKGEGVSKDQARGLALIKGSADAGYDKAQFIYATLIFKTEPQKSIGYYQSAAKQGNGFAAHNLASLHFNGEYLAQDKNKAHEYALMALKQGVPQAEMFLVNEHSNQSATAHQASTRSHDALTFEPPQPSQNLSGFVLQFGKYAERENALRVAQQLDCKVVELAGFYYAINFDFETYAAAKKRAQQLVQTYNIAMPYIRVASDFNFAAKR</sequence>
<reference evidence="1 2" key="1">
    <citation type="submission" date="2023-12" db="EMBL/GenBank/DDBJ databases">
        <title>Friends and Foes: Symbiotic and Algicidal bacterial influence on Karenia brevis blooms.</title>
        <authorList>
            <person name="Fei C."/>
            <person name="Mohamed A.R."/>
            <person name="Booker A."/>
            <person name="Arshad M."/>
            <person name="Klass S."/>
            <person name="Ahn S."/>
            <person name="Gilbert P.M."/>
            <person name="Heil C.A."/>
            <person name="Martinez J.M."/>
            <person name="Amin S.A."/>
        </authorList>
    </citation>
    <scope>NUCLEOTIDE SEQUENCE [LARGE SCALE GENOMIC DNA]</scope>
    <source>
        <strain evidence="1 2">CE15</strain>
    </source>
</reference>
<protein>
    <submittedName>
        <fullName evidence="1">Tetratricopeptide repeat protein</fullName>
    </submittedName>
</protein>
<comment type="caution">
    <text evidence="1">The sequence shown here is derived from an EMBL/GenBank/DDBJ whole genome shotgun (WGS) entry which is preliminary data.</text>
</comment>
<evidence type="ECO:0000313" key="2">
    <source>
        <dbReference type="Proteomes" id="UP001382455"/>
    </source>
</evidence>
<organism evidence="1 2">
    <name type="scientific">Pseudoalteromonas spongiae</name>
    <dbReference type="NCBI Taxonomy" id="298657"/>
    <lineage>
        <taxon>Bacteria</taxon>
        <taxon>Pseudomonadati</taxon>
        <taxon>Pseudomonadota</taxon>
        <taxon>Gammaproteobacteria</taxon>
        <taxon>Alteromonadales</taxon>
        <taxon>Pseudoalteromonadaceae</taxon>
        <taxon>Pseudoalteromonas</taxon>
    </lineage>
</organism>
<dbReference type="InterPro" id="IPR006597">
    <property type="entry name" value="Sel1-like"/>
</dbReference>
<dbReference type="SMART" id="SM00671">
    <property type="entry name" value="SEL1"/>
    <property type="match status" value="6"/>
</dbReference>
<dbReference type="SUPFAM" id="SSF81901">
    <property type="entry name" value="HCP-like"/>
    <property type="match status" value="1"/>
</dbReference>
<dbReference type="Pfam" id="PF08238">
    <property type="entry name" value="Sel1"/>
    <property type="match status" value="6"/>
</dbReference>
<dbReference type="Proteomes" id="UP001382455">
    <property type="component" value="Unassembled WGS sequence"/>
</dbReference>
<dbReference type="PANTHER" id="PTHR11102">
    <property type="entry name" value="SEL-1-LIKE PROTEIN"/>
    <property type="match status" value="1"/>
</dbReference>
<keyword evidence="2" id="KW-1185">Reference proteome</keyword>
<dbReference type="InterPro" id="IPR011990">
    <property type="entry name" value="TPR-like_helical_dom_sf"/>
</dbReference>
<dbReference type="RefSeq" id="WP_336436009.1">
    <property type="nucleotide sequence ID" value="NZ_JBAWKS010000002.1"/>
</dbReference>
<dbReference type="InterPro" id="IPR050767">
    <property type="entry name" value="Sel1_AlgK"/>
</dbReference>
<dbReference type="PANTHER" id="PTHR11102:SF160">
    <property type="entry name" value="ERAD-ASSOCIATED E3 UBIQUITIN-PROTEIN LIGASE COMPONENT HRD3"/>
    <property type="match status" value="1"/>
</dbReference>
<dbReference type="EMBL" id="JBAWKS010000002">
    <property type="protein sequence ID" value="MEI4550956.1"/>
    <property type="molecule type" value="Genomic_DNA"/>
</dbReference>
<accession>A0ABU8EVR0</accession>
<dbReference type="Gene3D" id="1.25.40.10">
    <property type="entry name" value="Tetratricopeptide repeat domain"/>
    <property type="match status" value="2"/>
</dbReference>